<dbReference type="EMBL" id="AP019514">
    <property type="protein sequence ID" value="BBI62468.1"/>
    <property type="molecule type" value="Genomic_DNA"/>
</dbReference>
<dbReference type="Gene3D" id="3.40.50.300">
    <property type="entry name" value="P-loop containing nucleotide triphosphate hydrolases"/>
    <property type="match status" value="1"/>
</dbReference>
<keyword evidence="2" id="KW-0547">Nucleotide-binding</keyword>
<dbReference type="GO" id="GO:0006281">
    <property type="term" value="P:DNA repair"/>
    <property type="evidence" value="ECO:0007669"/>
    <property type="project" value="InterPro"/>
</dbReference>
<dbReference type="InterPro" id="IPR001650">
    <property type="entry name" value="Helicase_C-like"/>
</dbReference>
<keyword evidence="2" id="KW-0067">ATP-binding</keyword>
<dbReference type="GO" id="GO:0016787">
    <property type="term" value="F:hydrolase activity"/>
    <property type="evidence" value="ECO:0007669"/>
    <property type="project" value="UniProtKB-KW"/>
</dbReference>
<evidence type="ECO:0000256" key="1">
    <source>
        <dbReference type="ARBA" id="ARBA00022801"/>
    </source>
</evidence>
<evidence type="ECO:0000313" key="5">
    <source>
        <dbReference type="Proteomes" id="UP000320231"/>
    </source>
</evidence>
<dbReference type="InterPro" id="IPR047112">
    <property type="entry name" value="RecG/Mfd"/>
</dbReference>
<keyword evidence="2" id="KW-0347">Helicase</keyword>
<reference evidence="4 5" key="1">
    <citation type="journal article" date="2019" name="Microbiol. Resour. Announc.">
        <title>Complete Genome Sequence of Halomonas sulfidaeris Strain Esulfide1 Isolated from a Metal Sulfide Rock at a Depth of 2,200 Meters, Obtained Using Nanopore Sequencing.</title>
        <authorList>
            <person name="Saito M."/>
            <person name="Nishigata A."/>
            <person name="Galipon J."/>
            <person name="Arakawa K."/>
        </authorList>
    </citation>
    <scope>NUCLEOTIDE SEQUENCE [LARGE SCALE GENOMIC DNA]</scope>
    <source>
        <strain evidence="4 5">ATCC BAA-803</strain>
    </source>
</reference>
<protein>
    <recommendedName>
        <fullName evidence="3">Helicase C-terminal domain-containing protein</fullName>
    </recommendedName>
</protein>
<evidence type="ECO:0000313" key="4">
    <source>
        <dbReference type="EMBL" id="BBI62468.1"/>
    </source>
</evidence>
<evidence type="ECO:0000259" key="3">
    <source>
        <dbReference type="PROSITE" id="PS51194"/>
    </source>
</evidence>
<dbReference type="SUPFAM" id="SSF52540">
    <property type="entry name" value="P-loop containing nucleoside triphosphate hydrolases"/>
    <property type="match status" value="1"/>
</dbReference>
<proteinExistence type="predicted"/>
<sequence length="257" mass="28583">MLHNEVKTIENSAEKIRELIPEARVAVAHGQLPERSLERIMSDFYHRRFNVLVCSTIIETGIDVPSANTIIIERADKFGLAQLHQLRGRVGRSHHQAYAYLLTPPPKAMTRDAIKRLEAISASDDLGAGFTLASHDMEIRGAGELLGDEQSGQMETIGYTLYMEMLDRAVKAIRAGKTPNIDAPFNTGVEISLNLPALIPNDYIHDVQQRLVMYKRIANTQSDSELKELQVELIDRFGLLPAPLKKSNSPNQASPSC</sequence>
<gene>
    <name evidence="4" type="ORF">HSBAA_37740</name>
</gene>
<dbReference type="InterPro" id="IPR037235">
    <property type="entry name" value="TRCF-like_C_D7"/>
</dbReference>
<organism evidence="4 5">
    <name type="scientific">Vreelandella sulfidaeris</name>
    <dbReference type="NCBI Taxonomy" id="115553"/>
    <lineage>
        <taxon>Bacteria</taxon>
        <taxon>Pseudomonadati</taxon>
        <taxon>Pseudomonadota</taxon>
        <taxon>Gammaproteobacteria</taxon>
        <taxon>Oceanospirillales</taxon>
        <taxon>Halomonadaceae</taxon>
        <taxon>Vreelandella</taxon>
    </lineage>
</organism>
<dbReference type="SMART" id="SM00982">
    <property type="entry name" value="TRCF"/>
    <property type="match status" value="1"/>
</dbReference>
<name>A0A455UDQ5_9GAMM</name>
<dbReference type="Pfam" id="PF03461">
    <property type="entry name" value="TRCF"/>
    <property type="match status" value="1"/>
</dbReference>
<dbReference type="Proteomes" id="UP000320231">
    <property type="component" value="Chromosome"/>
</dbReference>
<dbReference type="Pfam" id="PF00271">
    <property type="entry name" value="Helicase_C"/>
    <property type="match status" value="1"/>
</dbReference>
<dbReference type="PANTHER" id="PTHR47964">
    <property type="entry name" value="ATP-DEPENDENT DNA HELICASE HOMOLOG RECG, CHLOROPLASTIC"/>
    <property type="match status" value="1"/>
</dbReference>
<accession>A0A455UDQ5</accession>
<feature type="domain" description="Helicase C-terminal" evidence="3">
    <location>
        <begin position="1"/>
        <end position="138"/>
    </location>
</feature>
<dbReference type="PANTHER" id="PTHR47964:SF1">
    <property type="entry name" value="ATP-DEPENDENT DNA HELICASE HOMOLOG RECG, CHLOROPLASTIC"/>
    <property type="match status" value="1"/>
</dbReference>
<dbReference type="SMART" id="SM00490">
    <property type="entry name" value="HELICc"/>
    <property type="match status" value="1"/>
</dbReference>
<dbReference type="PROSITE" id="PS51194">
    <property type="entry name" value="HELICASE_CTER"/>
    <property type="match status" value="1"/>
</dbReference>
<dbReference type="KEGG" id="hsr:HSBAA_37740"/>
<dbReference type="AlphaFoldDB" id="A0A455UDQ5"/>
<evidence type="ECO:0000256" key="2">
    <source>
        <dbReference type="ARBA" id="ARBA00022806"/>
    </source>
</evidence>
<dbReference type="InterPro" id="IPR005118">
    <property type="entry name" value="TRCF_C"/>
</dbReference>
<dbReference type="GO" id="GO:0003678">
    <property type="term" value="F:DNA helicase activity"/>
    <property type="evidence" value="ECO:0007669"/>
    <property type="project" value="TreeGrafter"/>
</dbReference>
<keyword evidence="1" id="KW-0378">Hydrolase</keyword>
<dbReference type="SUPFAM" id="SSF143517">
    <property type="entry name" value="TRCF domain-like"/>
    <property type="match status" value="1"/>
</dbReference>
<dbReference type="InterPro" id="IPR027417">
    <property type="entry name" value="P-loop_NTPase"/>
</dbReference>
<dbReference type="Gene3D" id="3.90.1150.50">
    <property type="entry name" value="Transcription-repair-coupling factor, D7 domain"/>
    <property type="match status" value="1"/>
</dbReference>